<evidence type="ECO:0000313" key="2">
    <source>
        <dbReference type="EMBL" id="TPG17222.1"/>
    </source>
</evidence>
<protein>
    <submittedName>
        <fullName evidence="2">Cupin domain-containing protein</fullName>
    </submittedName>
</protein>
<dbReference type="RefSeq" id="WP_140740296.1">
    <property type="nucleotide sequence ID" value="NZ_RCZM01000003.1"/>
</dbReference>
<organism evidence="2 3">
    <name type="scientific">Pedococcus bigeumensis</name>
    <dbReference type="NCBI Taxonomy" id="433644"/>
    <lineage>
        <taxon>Bacteria</taxon>
        <taxon>Bacillati</taxon>
        <taxon>Actinomycetota</taxon>
        <taxon>Actinomycetes</taxon>
        <taxon>Micrococcales</taxon>
        <taxon>Intrasporangiaceae</taxon>
        <taxon>Pedococcus</taxon>
    </lineage>
</organism>
<dbReference type="PANTHER" id="PTHR36440:SF1">
    <property type="entry name" value="PUTATIVE (AFU_ORTHOLOGUE AFUA_8G07350)-RELATED"/>
    <property type="match status" value="1"/>
</dbReference>
<dbReference type="InterPro" id="IPR011051">
    <property type="entry name" value="RmlC_Cupin_sf"/>
</dbReference>
<comment type="caution">
    <text evidence="2">The sequence shown here is derived from an EMBL/GenBank/DDBJ whole genome shotgun (WGS) entry which is preliminary data.</text>
</comment>
<dbReference type="SUPFAM" id="SSF51182">
    <property type="entry name" value="RmlC-like cupins"/>
    <property type="match status" value="1"/>
</dbReference>
<gene>
    <name evidence="2" type="ORF">EAH86_10700</name>
</gene>
<keyword evidence="3" id="KW-1185">Reference proteome</keyword>
<evidence type="ECO:0000259" key="1">
    <source>
        <dbReference type="Pfam" id="PF07883"/>
    </source>
</evidence>
<dbReference type="AlphaFoldDB" id="A0A502CX50"/>
<dbReference type="PANTHER" id="PTHR36440">
    <property type="entry name" value="PUTATIVE (AFU_ORTHOLOGUE AFUA_8G07350)-RELATED"/>
    <property type="match status" value="1"/>
</dbReference>
<dbReference type="OrthoDB" id="9794183at2"/>
<dbReference type="Pfam" id="PF07883">
    <property type="entry name" value="Cupin_2"/>
    <property type="match status" value="1"/>
</dbReference>
<feature type="domain" description="Cupin type-2" evidence="1">
    <location>
        <begin position="57"/>
        <end position="111"/>
    </location>
</feature>
<reference evidence="2 3" key="1">
    <citation type="journal article" date="2019" name="Environ. Microbiol.">
        <title>Species interactions and distinct microbial communities in high Arctic permafrost affected cryosols are associated with the CH4 and CO2 gas fluxes.</title>
        <authorList>
            <person name="Altshuler I."/>
            <person name="Hamel J."/>
            <person name="Turney S."/>
            <person name="Magnuson E."/>
            <person name="Levesque R."/>
            <person name="Greer C."/>
            <person name="Whyte L.G."/>
        </authorList>
    </citation>
    <scope>NUCLEOTIDE SEQUENCE [LARGE SCALE GENOMIC DNA]</scope>
    <source>
        <strain evidence="2 3">S9.3A</strain>
    </source>
</reference>
<evidence type="ECO:0000313" key="3">
    <source>
        <dbReference type="Proteomes" id="UP000317722"/>
    </source>
</evidence>
<dbReference type="EMBL" id="RCZM01000003">
    <property type="protein sequence ID" value="TPG17222.1"/>
    <property type="molecule type" value="Genomic_DNA"/>
</dbReference>
<proteinExistence type="predicted"/>
<dbReference type="InterPro" id="IPR053146">
    <property type="entry name" value="QDO-like"/>
</dbReference>
<accession>A0A502CX50</accession>
<dbReference type="Proteomes" id="UP000317722">
    <property type="component" value="Unassembled WGS sequence"/>
</dbReference>
<sequence length="187" mass="19647">MGVKSSTSTVPPATAAIIRAEGEGERRWFFGGGVHTWKVRAHESNGAFLLFEDSMTGGKATPLHTHPDSDETAVVLEGEILMHVDGANRHVGTGGVAMAPRGVPHAFLVLSATAKILFLHTPGCCEAFYWGASEPLPTEDATEREKGEEGVVDFDRVRASAQANGGIVLLGPPPFGASRSWSAQGVG</sequence>
<dbReference type="Gene3D" id="2.60.120.10">
    <property type="entry name" value="Jelly Rolls"/>
    <property type="match status" value="1"/>
</dbReference>
<dbReference type="InterPro" id="IPR014710">
    <property type="entry name" value="RmlC-like_jellyroll"/>
</dbReference>
<dbReference type="InterPro" id="IPR013096">
    <property type="entry name" value="Cupin_2"/>
</dbReference>
<name>A0A502CX50_9MICO</name>